<dbReference type="Proteomes" id="UP000076532">
    <property type="component" value="Unassembled WGS sequence"/>
</dbReference>
<sequence>MVNLKPLLFVLLPVVTTPPTALNDVMCAGRELDAGALRVTLTALHKVILHYRHIHLALPPQLNFYQPRAPPIADSLLKHVPIKASAQQSNKTEVFCGIVTELRLSTHGASSLYLPLDVAGGLINGRTSGPVVMAL</sequence>
<evidence type="ECO:0000256" key="1">
    <source>
        <dbReference type="SAM" id="SignalP"/>
    </source>
</evidence>
<organism evidence="2 3">
    <name type="scientific">Athelia psychrophila</name>
    <dbReference type="NCBI Taxonomy" id="1759441"/>
    <lineage>
        <taxon>Eukaryota</taxon>
        <taxon>Fungi</taxon>
        <taxon>Dikarya</taxon>
        <taxon>Basidiomycota</taxon>
        <taxon>Agaricomycotina</taxon>
        <taxon>Agaricomycetes</taxon>
        <taxon>Agaricomycetidae</taxon>
        <taxon>Atheliales</taxon>
        <taxon>Atheliaceae</taxon>
        <taxon>Athelia</taxon>
    </lineage>
</organism>
<gene>
    <name evidence="2" type="ORF">FIBSPDRAFT_897100</name>
</gene>
<evidence type="ECO:0008006" key="4">
    <source>
        <dbReference type="Google" id="ProtNLM"/>
    </source>
</evidence>
<dbReference type="EMBL" id="KV417627">
    <property type="protein sequence ID" value="KZP13801.1"/>
    <property type="molecule type" value="Genomic_DNA"/>
</dbReference>
<accession>A0A166CM26</accession>
<keyword evidence="3" id="KW-1185">Reference proteome</keyword>
<name>A0A166CM26_9AGAM</name>
<protein>
    <recommendedName>
        <fullName evidence="4">Secreted protein</fullName>
    </recommendedName>
</protein>
<evidence type="ECO:0000313" key="3">
    <source>
        <dbReference type="Proteomes" id="UP000076532"/>
    </source>
</evidence>
<evidence type="ECO:0000313" key="2">
    <source>
        <dbReference type="EMBL" id="KZP13801.1"/>
    </source>
</evidence>
<feature type="signal peptide" evidence="1">
    <location>
        <begin position="1"/>
        <end position="22"/>
    </location>
</feature>
<dbReference type="AlphaFoldDB" id="A0A166CM26"/>
<feature type="chain" id="PRO_5007871700" description="Secreted protein" evidence="1">
    <location>
        <begin position="23"/>
        <end position="135"/>
    </location>
</feature>
<reference evidence="2 3" key="1">
    <citation type="journal article" date="2016" name="Mol. Biol. Evol.">
        <title>Comparative Genomics of Early-Diverging Mushroom-Forming Fungi Provides Insights into the Origins of Lignocellulose Decay Capabilities.</title>
        <authorList>
            <person name="Nagy L.G."/>
            <person name="Riley R."/>
            <person name="Tritt A."/>
            <person name="Adam C."/>
            <person name="Daum C."/>
            <person name="Floudas D."/>
            <person name="Sun H."/>
            <person name="Yadav J.S."/>
            <person name="Pangilinan J."/>
            <person name="Larsson K.H."/>
            <person name="Matsuura K."/>
            <person name="Barry K."/>
            <person name="Labutti K."/>
            <person name="Kuo R."/>
            <person name="Ohm R.A."/>
            <person name="Bhattacharya S.S."/>
            <person name="Shirouzu T."/>
            <person name="Yoshinaga Y."/>
            <person name="Martin F.M."/>
            <person name="Grigoriev I.V."/>
            <person name="Hibbett D.S."/>
        </authorList>
    </citation>
    <scope>NUCLEOTIDE SEQUENCE [LARGE SCALE GENOMIC DNA]</scope>
    <source>
        <strain evidence="2 3">CBS 109695</strain>
    </source>
</reference>
<proteinExistence type="predicted"/>
<keyword evidence="1" id="KW-0732">Signal</keyword>